<proteinExistence type="predicted"/>
<evidence type="ECO:0000313" key="5">
    <source>
        <dbReference type="Proteomes" id="UP001501207"/>
    </source>
</evidence>
<dbReference type="InterPro" id="IPR050595">
    <property type="entry name" value="Bact_response_regulator"/>
</dbReference>
<dbReference type="SUPFAM" id="SSF52172">
    <property type="entry name" value="CheY-like"/>
    <property type="match status" value="1"/>
</dbReference>
<dbReference type="InterPro" id="IPR011006">
    <property type="entry name" value="CheY-like_superfamily"/>
</dbReference>
<dbReference type="Pfam" id="PF00072">
    <property type="entry name" value="Response_reg"/>
    <property type="match status" value="1"/>
</dbReference>
<evidence type="ECO:0000259" key="3">
    <source>
        <dbReference type="PROSITE" id="PS50110"/>
    </source>
</evidence>
<protein>
    <recommendedName>
        <fullName evidence="3">Response regulatory domain-containing protein</fullName>
    </recommendedName>
</protein>
<dbReference type="SMART" id="SM00448">
    <property type="entry name" value="REC"/>
    <property type="match status" value="1"/>
</dbReference>
<keyword evidence="1 2" id="KW-0597">Phosphoprotein</keyword>
<feature type="modified residue" description="4-aspartylphosphate" evidence="2">
    <location>
        <position position="51"/>
    </location>
</feature>
<dbReference type="PROSITE" id="PS50110">
    <property type="entry name" value="RESPONSE_REGULATORY"/>
    <property type="match status" value="1"/>
</dbReference>
<dbReference type="Gene3D" id="3.40.50.2300">
    <property type="match status" value="1"/>
</dbReference>
<dbReference type="InterPro" id="IPR001789">
    <property type="entry name" value="Sig_transdc_resp-reg_receiver"/>
</dbReference>
<sequence>MKKIIFVDDDDGILDIAKLVFERDGYQITLMSNGETLLQNAFELPDVFILDKQLPGMDGLDICRTLKNRESTKDIPVIMLSANPDIRELARNAGADEVMEKPFTLQALRDAVARHTA</sequence>
<dbReference type="Proteomes" id="UP001501207">
    <property type="component" value="Unassembled WGS sequence"/>
</dbReference>
<dbReference type="PANTHER" id="PTHR44591:SF3">
    <property type="entry name" value="RESPONSE REGULATORY DOMAIN-CONTAINING PROTEIN"/>
    <property type="match status" value="1"/>
</dbReference>
<organism evidence="4 5">
    <name type="scientific">Compostibacter hankyongensis</name>
    <dbReference type="NCBI Taxonomy" id="1007089"/>
    <lineage>
        <taxon>Bacteria</taxon>
        <taxon>Pseudomonadati</taxon>
        <taxon>Bacteroidota</taxon>
        <taxon>Chitinophagia</taxon>
        <taxon>Chitinophagales</taxon>
        <taxon>Chitinophagaceae</taxon>
        <taxon>Compostibacter</taxon>
    </lineage>
</organism>
<accession>A0ABP8FPN5</accession>
<keyword evidence="5" id="KW-1185">Reference proteome</keyword>
<dbReference type="PANTHER" id="PTHR44591">
    <property type="entry name" value="STRESS RESPONSE REGULATOR PROTEIN 1"/>
    <property type="match status" value="1"/>
</dbReference>
<evidence type="ECO:0000313" key="4">
    <source>
        <dbReference type="EMBL" id="GAA4308473.1"/>
    </source>
</evidence>
<evidence type="ECO:0000256" key="2">
    <source>
        <dbReference type="PROSITE-ProRule" id="PRU00169"/>
    </source>
</evidence>
<comment type="caution">
    <text evidence="4">The sequence shown here is derived from an EMBL/GenBank/DDBJ whole genome shotgun (WGS) entry which is preliminary data.</text>
</comment>
<evidence type="ECO:0000256" key="1">
    <source>
        <dbReference type="ARBA" id="ARBA00022553"/>
    </source>
</evidence>
<name>A0ABP8FPN5_9BACT</name>
<dbReference type="RefSeq" id="WP_344978001.1">
    <property type="nucleotide sequence ID" value="NZ_BAABFN010000002.1"/>
</dbReference>
<feature type="domain" description="Response regulatory" evidence="3">
    <location>
        <begin position="3"/>
        <end position="116"/>
    </location>
</feature>
<reference evidence="5" key="1">
    <citation type="journal article" date="2019" name="Int. J. Syst. Evol. Microbiol.">
        <title>The Global Catalogue of Microorganisms (GCM) 10K type strain sequencing project: providing services to taxonomists for standard genome sequencing and annotation.</title>
        <authorList>
            <consortium name="The Broad Institute Genomics Platform"/>
            <consortium name="The Broad Institute Genome Sequencing Center for Infectious Disease"/>
            <person name="Wu L."/>
            <person name="Ma J."/>
        </authorList>
    </citation>
    <scope>NUCLEOTIDE SEQUENCE [LARGE SCALE GENOMIC DNA]</scope>
    <source>
        <strain evidence="5">JCM 17664</strain>
    </source>
</reference>
<gene>
    <name evidence="4" type="ORF">GCM10023143_15830</name>
</gene>
<dbReference type="EMBL" id="BAABFN010000002">
    <property type="protein sequence ID" value="GAA4308473.1"/>
    <property type="molecule type" value="Genomic_DNA"/>
</dbReference>